<reference evidence="2 3" key="1">
    <citation type="submission" date="2016-07" db="EMBL/GenBank/DDBJ databases">
        <title>Draft genome of the white-rot fungus Obba rivulosa 3A-2.</title>
        <authorList>
            <consortium name="DOE Joint Genome Institute"/>
            <person name="Miettinen O."/>
            <person name="Riley R."/>
            <person name="Acob R."/>
            <person name="Barry K."/>
            <person name="Cullen D."/>
            <person name="De Vries R."/>
            <person name="Hainaut M."/>
            <person name="Hatakka A."/>
            <person name="Henrissat B."/>
            <person name="Hilden K."/>
            <person name="Kuo R."/>
            <person name="Labutti K."/>
            <person name="Lipzen A."/>
            <person name="Makela M.R."/>
            <person name="Sandor L."/>
            <person name="Spatafora J.W."/>
            <person name="Grigoriev I.V."/>
            <person name="Hibbett D.S."/>
        </authorList>
    </citation>
    <scope>NUCLEOTIDE SEQUENCE [LARGE SCALE GENOMIC DNA]</scope>
    <source>
        <strain evidence="2 3">3A-2</strain>
    </source>
</reference>
<keyword evidence="3" id="KW-1185">Reference proteome</keyword>
<evidence type="ECO:0000256" key="1">
    <source>
        <dbReference type="SAM" id="Phobius"/>
    </source>
</evidence>
<dbReference type="InterPro" id="IPR021848">
    <property type="entry name" value="HODM_asu-like"/>
</dbReference>
<sequence length="458" mass="51898">MTLDLGMSSDGLFGLAAAAAAAALLAAAYSWWSRRSSRAISAPLAAQSRAAKPAAAKVHERPAGEWTPVAFEYPRVEAFVGDLSDVKPIPYRPFRWGEYYVTMGIRGMQWDQWIEPDQEFAEYHRIKRHRVETRGPALVRTEEERPGVVGSGQEPARELMYELAEYLSRRYPSVYEVVRHTSGSEKAPGSGQGAYGWYGDGQIKEVTIKPVGATYNLDEEDPMTVIALLVQEDIAILVKGSDGRYYLQAGAICIPGSWRLEDKIGLALDEIHIPAVPRYATKLEMSMTRYFRRLPVDKPVVRNNYAFQVINPDAAGDFDPRELAWAHTMNGEEDTPKFEWERGLRIREETAEERRRKYVVTPQTVILRTERQTLRRLPRTGAIVFTIRVYQTLVEDLAKEPGVPGRLASAIRSWPEDVAKYKARVAYEDIALYLDQCHAEQVEKGVFKKEHNTPEYPF</sequence>
<gene>
    <name evidence="2" type="ORF">OBBRIDRAFT_442056</name>
</gene>
<name>A0A8E2J6N5_9APHY</name>
<dbReference type="Proteomes" id="UP000250043">
    <property type="component" value="Unassembled WGS sequence"/>
</dbReference>
<protein>
    <recommendedName>
        <fullName evidence="4">DUF3445 domain-containing protein</fullName>
    </recommendedName>
</protein>
<dbReference type="AlphaFoldDB" id="A0A8E2J6N5"/>
<dbReference type="Pfam" id="PF11927">
    <property type="entry name" value="HODM_asu-like"/>
    <property type="match status" value="1"/>
</dbReference>
<proteinExistence type="predicted"/>
<keyword evidence="1" id="KW-0812">Transmembrane</keyword>
<evidence type="ECO:0008006" key="4">
    <source>
        <dbReference type="Google" id="ProtNLM"/>
    </source>
</evidence>
<dbReference type="EMBL" id="KV722333">
    <property type="protein sequence ID" value="OCH95886.1"/>
    <property type="molecule type" value="Genomic_DNA"/>
</dbReference>
<keyword evidence="1" id="KW-1133">Transmembrane helix</keyword>
<dbReference type="OrthoDB" id="497541at2759"/>
<keyword evidence="1" id="KW-0472">Membrane</keyword>
<evidence type="ECO:0000313" key="2">
    <source>
        <dbReference type="EMBL" id="OCH95886.1"/>
    </source>
</evidence>
<evidence type="ECO:0000313" key="3">
    <source>
        <dbReference type="Proteomes" id="UP000250043"/>
    </source>
</evidence>
<organism evidence="2 3">
    <name type="scientific">Obba rivulosa</name>
    <dbReference type="NCBI Taxonomy" id="1052685"/>
    <lineage>
        <taxon>Eukaryota</taxon>
        <taxon>Fungi</taxon>
        <taxon>Dikarya</taxon>
        <taxon>Basidiomycota</taxon>
        <taxon>Agaricomycotina</taxon>
        <taxon>Agaricomycetes</taxon>
        <taxon>Polyporales</taxon>
        <taxon>Gelatoporiaceae</taxon>
        <taxon>Obba</taxon>
    </lineage>
</organism>
<accession>A0A8E2J6N5</accession>
<feature type="transmembrane region" description="Helical" evidence="1">
    <location>
        <begin position="12"/>
        <end position="32"/>
    </location>
</feature>